<dbReference type="PROSITE" id="PS50084">
    <property type="entry name" value="KH_TYPE_1"/>
    <property type="match status" value="3"/>
</dbReference>
<dbReference type="SMART" id="SM00322">
    <property type="entry name" value="KH"/>
    <property type="match status" value="3"/>
</dbReference>
<reference evidence="4" key="1">
    <citation type="submission" date="2021-03" db="EMBL/GenBank/DDBJ databases">
        <authorList>
            <person name="Tran Van P."/>
        </authorList>
    </citation>
    <scope>NUCLEOTIDE SEQUENCE</scope>
</reference>
<protein>
    <recommendedName>
        <fullName evidence="3">K Homology domain-containing protein</fullName>
    </recommendedName>
</protein>
<comment type="caution">
    <text evidence="4">The sequence shown here is derived from an EMBL/GenBank/DDBJ whole genome shotgun (WGS) entry which is preliminary data.</text>
</comment>
<accession>A0ABN7NFS2</accession>
<evidence type="ECO:0000259" key="3">
    <source>
        <dbReference type="SMART" id="SM00322"/>
    </source>
</evidence>
<evidence type="ECO:0000256" key="2">
    <source>
        <dbReference type="PROSITE-ProRule" id="PRU00117"/>
    </source>
</evidence>
<keyword evidence="5" id="KW-1185">Reference proteome</keyword>
<dbReference type="CDD" id="cd22438">
    <property type="entry name" value="KH-I_PCBP_rpt1"/>
    <property type="match status" value="1"/>
</dbReference>
<dbReference type="CDD" id="cd22439">
    <property type="entry name" value="KH-I_PCBP_rpt3"/>
    <property type="match status" value="1"/>
</dbReference>
<dbReference type="Proteomes" id="UP001153148">
    <property type="component" value="Unassembled WGS sequence"/>
</dbReference>
<dbReference type="SUPFAM" id="SSF54791">
    <property type="entry name" value="Eukaryotic type KH-domain (KH-domain type I)"/>
    <property type="match status" value="3"/>
</dbReference>
<evidence type="ECO:0000256" key="1">
    <source>
        <dbReference type="ARBA" id="ARBA00022737"/>
    </source>
</evidence>
<dbReference type="InterPro" id="IPR004087">
    <property type="entry name" value="KH_dom"/>
</dbReference>
<evidence type="ECO:0000313" key="5">
    <source>
        <dbReference type="Proteomes" id="UP001153148"/>
    </source>
</evidence>
<keyword evidence="1" id="KW-0677">Repeat</keyword>
<sequence length="401" mass="42073">MDPLDKPLPNDDPKVQLTIRLIMQGKEVGSIIGKKGEIVKRFREESGAKINISDGSCPERIVTVTGPTNSIFKAFTLICKKFEEWCSQFQEMQGAPNNSGIPRPPITLRLIVPASQCGSLIGKGGSKIKEIREVTGASIQVASEMLPNSTERAVTISGTSEAITQCIYHICCVMLESPPKGATIPYRPKPQVAGPVILAGGQAYTIQGNYAVPAHADVSTMPMFPGLASIAGHPPLGLPPSPLLHTGLADPLLKNGHLQAALPPAHLAADVSLWMGMGNSPLAGLAALGLGGLTGGNAGGLNPAGQLTLAALAGSQLRTNNQNRNQPGANQQSHEMTVPNELIGCIIGKGGTKIAEIRQISGAMIRISNCEEREGGTTDRTITIQGNPDSVALAQYLINMR</sequence>
<keyword evidence="2" id="KW-0694">RNA-binding</keyword>
<dbReference type="InterPro" id="IPR004088">
    <property type="entry name" value="KH_dom_type_1"/>
</dbReference>
<proteinExistence type="predicted"/>
<dbReference type="Pfam" id="PF00013">
    <property type="entry name" value="KH_1"/>
    <property type="match status" value="3"/>
</dbReference>
<dbReference type="EMBL" id="CAJPIN010000260">
    <property type="protein sequence ID" value="CAG2053279.1"/>
    <property type="molecule type" value="Genomic_DNA"/>
</dbReference>
<feature type="domain" description="K Homology" evidence="3">
    <location>
        <begin position="15"/>
        <end position="83"/>
    </location>
</feature>
<name>A0ABN7NFS2_TIMPD</name>
<gene>
    <name evidence="4" type="ORF">TPAB3V08_LOCUS337</name>
</gene>
<dbReference type="PANTHER" id="PTHR10288">
    <property type="entry name" value="KH DOMAIN CONTAINING RNA BINDING PROTEIN"/>
    <property type="match status" value="1"/>
</dbReference>
<dbReference type="InterPro" id="IPR036612">
    <property type="entry name" value="KH_dom_type_1_sf"/>
</dbReference>
<dbReference type="CDD" id="cd02396">
    <property type="entry name" value="KH-I_PCBP_rpt2"/>
    <property type="match status" value="1"/>
</dbReference>
<evidence type="ECO:0000313" key="4">
    <source>
        <dbReference type="EMBL" id="CAG2053279.1"/>
    </source>
</evidence>
<dbReference type="Gene3D" id="3.30.1370.10">
    <property type="entry name" value="K Homology domain, type 1"/>
    <property type="match status" value="3"/>
</dbReference>
<feature type="domain" description="K Homology" evidence="3">
    <location>
        <begin position="104"/>
        <end position="175"/>
    </location>
</feature>
<feature type="domain" description="K Homology" evidence="3">
    <location>
        <begin position="330"/>
        <end position="401"/>
    </location>
</feature>
<organism evidence="4 5">
    <name type="scientific">Timema podura</name>
    <name type="common">Walking stick</name>
    <dbReference type="NCBI Taxonomy" id="61482"/>
    <lineage>
        <taxon>Eukaryota</taxon>
        <taxon>Metazoa</taxon>
        <taxon>Ecdysozoa</taxon>
        <taxon>Arthropoda</taxon>
        <taxon>Hexapoda</taxon>
        <taxon>Insecta</taxon>
        <taxon>Pterygota</taxon>
        <taxon>Neoptera</taxon>
        <taxon>Polyneoptera</taxon>
        <taxon>Phasmatodea</taxon>
        <taxon>Timematodea</taxon>
        <taxon>Timematoidea</taxon>
        <taxon>Timematidae</taxon>
        <taxon>Timema</taxon>
    </lineage>
</organism>